<evidence type="ECO:0000313" key="3">
    <source>
        <dbReference type="Proteomes" id="UP000182762"/>
    </source>
</evidence>
<comment type="caution">
    <text evidence="2">The sequence shown here is derived from an EMBL/GenBank/DDBJ whole genome shotgun (WGS) entry which is preliminary data.</text>
</comment>
<protein>
    <submittedName>
        <fullName evidence="2">Spore cortex biosynthesis protein YabQ</fullName>
    </submittedName>
</protein>
<keyword evidence="1" id="KW-0472">Membrane</keyword>
<reference evidence="2 3" key="1">
    <citation type="submission" date="2016-10" db="EMBL/GenBank/DDBJ databases">
        <authorList>
            <person name="Varghese N."/>
            <person name="Submissions S."/>
        </authorList>
    </citation>
    <scope>NUCLEOTIDE SEQUENCE [LARGE SCALE GENOMIC DNA]</scope>
    <source>
        <strain evidence="2 3">DSM 13796</strain>
    </source>
</reference>
<dbReference type="RefSeq" id="WP_061803143.1">
    <property type="nucleotide sequence ID" value="NZ_FOXX01000020.1"/>
</dbReference>
<feature type="transmembrane region" description="Helical" evidence="1">
    <location>
        <begin position="125"/>
        <end position="158"/>
    </location>
</feature>
<dbReference type="EMBL" id="FOXX01000020">
    <property type="protein sequence ID" value="SFQ86996.1"/>
    <property type="molecule type" value="Genomic_DNA"/>
</dbReference>
<dbReference type="Proteomes" id="UP000182762">
    <property type="component" value="Unassembled WGS sequence"/>
</dbReference>
<dbReference type="InterPro" id="IPR019074">
    <property type="entry name" value="YabQ"/>
</dbReference>
<gene>
    <name evidence="2" type="ORF">SAMN02745910_04741</name>
</gene>
<feature type="transmembrane region" description="Helical" evidence="1">
    <location>
        <begin position="94"/>
        <end position="113"/>
    </location>
</feature>
<evidence type="ECO:0000256" key="1">
    <source>
        <dbReference type="SAM" id="Phobius"/>
    </source>
</evidence>
<dbReference type="NCBIfam" id="TIGR02893">
    <property type="entry name" value="spore_yabQ"/>
    <property type="match status" value="1"/>
</dbReference>
<name>A0A1I6C1C6_9BACI</name>
<keyword evidence="3" id="KW-1185">Reference proteome</keyword>
<proteinExistence type="predicted"/>
<dbReference type="Pfam" id="PF09578">
    <property type="entry name" value="Spore_YabQ"/>
    <property type="match status" value="1"/>
</dbReference>
<dbReference type="GeneID" id="93713260"/>
<feature type="transmembrane region" description="Helical" evidence="1">
    <location>
        <begin position="39"/>
        <end position="62"/>
    </location>
</feature>
<keyword evidence="1" id="KW-1133">Transmembrane helix</keyword>
<keyword evidence="1" id="KW-0812">Transmembrane</keyword>
<sequence length="207" mass="24486">MTLNVQFYTMVAMALTGSYLGAAIDTYRFFFNRQLVSRWIVFCHDIVFWLLQAVLIFYVLFVVNEGELRFYIFLALLCGFAAYQSLFKKPYQSLLTFLVRAVVSLYLFVVRLIKGLVVKPIWFIIQTLIAIVLYVGNLLFTVTLTVLKIFLFPLAWLLRIIWRMLPTSVQQFCYRFFQSLKGFSVKIKNITIGLKQYLLFWKRKKEE</sequence>
<accession>A0A1I6C1C6</accession>
<organism evidence="2 3">
    <name type="scientific">Priestia endophytica DSM 13796</name>
    <dbReference type="NCBI Taxonomy" id="1121089"/>
    <lineage>
        <taxon>Bacteria</taxon>
        <taxon>Bacillati</taxon>
        <taxon>Bacillota</taxon>
        <taxon>Bacilli</taxon>
        <taxon>Bacillales</taxon>
        <taxon>Bacillaceae</taxon>
        <taxon>Priestia</taxon>
    </lineage>
</organism>
<feature type="transmembrane region" description="Helical" evidence="1">
    <location>
        <begin position="6"/>
        <end position="27"/>
    </location>
</feature>
<evidence type="ECO:0000313" key="2">
    <source>
        <dbReference type="EMBL" id="SFQ86996.1"/>
    </source>
</evidence>
<feature type="transmembrane region" description="Helical" evidence="1">
    <location>
        <begin position="68"/>
        <end position="87"/>
    </location>
</feature>